<keyword evidence="1" id="KW-0812">Transmembrane</keyword>
<evidence type="ECO:0000256" key="1">
    <source>
        <dbReference type="SAM" id="Phobius"/>
    </source>
</evidence>
<evidence type="ECO:0000313" key="3">
    <source>
        <dbReference type="Proteomes" id="UP000034406"/>
    </source>
</evidence>
<name>A0A0G0JTJ5_9BACT</name>
<feature type="transmembrane region" description="Helical" evidence="1">
    <location>
        <begin position="108"/>
        <end position="137"/>
    </location>
</feature>
<proteinExistence type="predicted"/>
<feature type="transmembrane region" description="Helical" evidence="1">
    <location>
        <begin position="81"/>
        <end position="101"/>
    </location>
</feature>
<feature type="transmembrane region" description="Helical" evidence="1">
    <location>
        <begin position="182"/>
        <end position="201"/>
    </location>
</feature>
<comment type="caution">
    <text evidence="2">The sequence shown here is derived from an EMBL/GenBank/DDBJ whole genome shotgun (WGS) entry which is preliminary data.</text>
</comment>
<dbReference type="STRING" id="1618490.US90_C0005G0022"/>
<dbReference type="Proteomes" id="UP000034406">
    <property type="component" value="Unassembled WGS sequence"/>
</dbReference>
<reference evidence="2 3" key="1">
    <citation type="journal article" date="2015" name="Nature">
        <title>rRNA introns, odd ribosomes, and small enigmatic genomes across a large radiation of phyla.</title>
        <authorList>
            <person name="Brown C.T."/>
            <person name="Hug L.A."/>
            <person name="Thomas B.C."/>
            <person name="Sharon I."/>
            <person name="Castelle C.J."/>
            <person name="Singh A."/>
            <person name="Wilkins M.J."/>
            <person name="Williams K.H."/>
            <person name="Banfield J.F."/>
        </authorList>
    </citation>
    <scope>NUCLEOTIDE SEQUENCE [LARGE SCALE GENOMIC DNA]</scope>
</reference>
<keyword evidence="1" id="KW-0472">Membrane</keyword>
<evidence type="ECO:0000313" key="2">
    <source>
        <dbReference type="EMBL" id="KKQ70808.1"/>
    </source>
</evidence>
<protein>
    <recommendedName>
        <fullName evidence="4">Membrane protein 6-pyruvoyl-tetrahydropterin synthase-related domain-containing protein</fullName>
    </recommendedName>
</protein>
<accession>A0A0G0JTJ5</accession>
<gene>
    <name evidence="2" type="ORF">US90_C0005G0022</name>
</gene>
<feature type="transmembrane region" description="Helical" evidence="1">
    <location>
        <begin position="157"/>
        <end position="175"/>
    </location>
</feature>
<dbReference type="AlphaFoldDB" id="A0A0G0JTJ5"/>
<organism evidence="2 3">
    <name type="scientific">Candidatus Shapirobacteria bacterium GW2011_GWE2_38_30</name>
    <dbReference type="NCBI Taxonomy" id="1618490"/>
    <lineage>
        <taxon>Bacteria</taxon>
        <taxon>Candidatus Shapironibacteriota</taxon>
    </lineage>
</organism>
<keyword evidence="1" id="KW-1133">Transmembrane helix</keyword>
<feature type="transmembrane region" description="Helical" evidence="1">
    <location>
        <begin position="304"/>
        <end position="322"/>
    </location>
</feature>
<sequence>MYKLLASIFIIIISHITIKLNIGPDFSISYLKQTEQCIIDGQIPCRWLIYSNNGLGFPVFNNLSPLPYYFSLIFRQFGFDYSVSLALTIITVTLFLFYFLNKLFPKKIFLVFTITILSLFTSTLFPLTLVVTFLSFFNKNFYLASLFFGLALISVDIQYFLYLLILTNLTLFLFYSQNLKKILSATMLALLLSSFYLGPSLTELLQNQLKLSETKLNYPQVIKGQAYLSQFQKRSNFWRLTAEVSSNETAQAIIPISYHPSWTILIDQAKTIPTNDTLYQPTIINIPPGQHTIVAFLQNSTSTFIFNLLTLLTGLYLFVVSFPKNVKKDH</sequence>
<dbReference type="EMBL" id="LBUT01000005">
    <property type="protein sequence ID" value="KKQ70808.1"/>
    <property type="molecule type" value="Genomic_DNA"/>
</dbReference>
<evidence type="ECO:0008006" key="4">
    <source>
        <dbReference type="Google" id="ProtNLM"/>
    </source>
</evidence>